<comment type="catalytic activity">
    <reaction evidence="22">
        <text>17beta-estradiol + reduced [NADPH--hemoprotein reductase] + O2 = 4-hydroxy-17beta-estradiol + oxidized [NADPH--hemoprotein reductase] + H2O + H(+)</text>
        <dbReference type="Rhea" id="RHEA:47280"/>
        <dbReference type="Rhea" id="RHEA-COMP:11964"/>
        <dbReference type="Rhea" id="RHEA-COMP:11965"/>
        <dbReference type="ChEBI" id="CHEBI:15377"/>
        <dbReference type="ChEBI" id="CHEBI:15378"/>
        <dbReference type="ChEBI" id="CHEBI:15379"/>
        <dbReference type="ChEBI" id="CHEBI:16469"/>
        <dbReference type="ChEBI" id="CHEBI:57618"/>
        <dbReference type="ChEBI" id="CHEBI:58210"/>
        <dbReference type="ChEBI" id="CHEBI:62845"/>
    </reaction>
    <physiologicalReaction direction="left-to-right" evidence="22">
        <dbReference type="Rhea" id="RHEA:47281"/>
    </physiologicalReaction>
</comment>
<evidence type="ECO:0000256" key="10">
    <source>
        <dbReference type="ARBA" id="ARBA00022723"/>
    </source>
</evidence>
<comment type="catalytic activity">
    <reaction evidence="19">
        <text>17beta-estradiol + reduced [NADPH--hemoprotein reductase] + O2 = 2-hydroxy-17beta-estradiol + oxidized [NADPH--hemoprotein reductase] + H2O + H(+)</text>
        <dbReference type="Rhea" id="RHEA:47212"/>
        <dbReference type="Rhea" id="RHEA-COMP:11964"/>
        <dbReference type="Rhea" id="RHEA-COMP:11965"/>
        <dbReference type="ChEBI" id="CHEBI:15377"/>
        <dbReference type="ChEBI" id="CHEBI:15378"/>
        <dbReference type="ChEBI" id="CHEBI:15379"/>
        <dbReference type="ChEBI" id="CHEBI:16469"/>
        <dbReference type="ChEBI" id="CHEBI:28744"/>
        <dbReference type="ChEBI" id="CHEBI:57618"/>
        <dbReference type="ChEBI" id="CHEBI:58210"/>
    </reaction>
    <physiologicalReaction direction="left-to-right" evidence="19">
        <dbReference type="Rhea" id="RHEA:47213"/>
    </physiologicalReaction>
</comment>
<keyword evidence="18" id="KW-0456">Lyase</keyword>
<dbReference type="GO" id="GO:0106256">
    <property type="term" value="F:hydroperoxy icosatetraenoate dehydratase activity"/>
    <property type="evidence" value="ECO:0007669"/>
    <property type="project" value="UniProtKB-EC"/>
</dbReference>
<comment type="catalytic activity">
    <reaction evidence="2">
        <text>(15S)-hydroperoxy-(5Z,8Z,11Z,13E)-eicosatetraenoate = 15-oxo-(5Z,8Z,11Z,13E)-eicosatetraenoate + H2O</text>
        <dbReference type="Rhea" id="RHEA:48636"/>
        <dbReference type="ChEBI" id="CHEBI:15377"/>
        <dbReference type="ChEBI" id="CHEBI:57410"/>
        <dbReference type="ChEBI" id="CHEBI:57446"/>
    </reaction>
    <physiologicalReaction direction="left-to-right" evidence="2">
        <dbReference type="Rhea" id="RHEA:48637"/>
    </physiologicalReaction>
</comment>
<dbReference type="GO" id="GO:0042572">
    <property type="term" value="P:retinol metabolic process"/>
    <property type="evidence" value="ECO:0007669"/>
    <property type="project" value="UniProtKB-UniPathway"/>
</dbReference>
<dbReference type="Pfam" id="PF00067">
    <property type="entry name" value="p450"/>
    <property type="match status" value="1"/>
</dbReference>
<keyword evidence="10 29" id="KW-0479">Metal-binding</keyword>
<keyword evidence="14 29" id="KW-0408">Iron</keyword>
<evidence type="ECO:0000256" key="31">
    <source>
        <dbReference type="RuleBase" id="RU368045"/>
    </source>
</evidence>
<evidence type="ECO:0000256" key="5">
    <source>
        <dbReference type="ARBA" id="ARBA00001971"/>
    </source>
</evidence>
<dbReference type="InterPro" id="IPR008066">
    <property type="entry name" value="Cyt_P450_E_grp-I_CYP1"/>
</dbReference>
<evidence type="ECO:0000256" key="6">
    <source>
        <dbReference type="ARBA" id="ARBA00004891"/>
    </source>
</evidence>
<accession>A0A8D2CXD7</accession>
<dbReference type="PANTHER" id="PTHR24289">
    <property type="entry name" value="STEROID 17-ALPHA-HYDROXYLASE/17,20 LYASE"/>
    <property type="match status" value="1"/>
</dbReference>
<evidence type="ECO:0000256" key="11">
    <source>
        <dbReference type="ARBA" id="ARBA00022824"/>
    </source>
</evidence>
<feature type="binding site" description="axial binding residue" evidence="29">
    <location>
        <position position="461"/>
    </location>
    <ligand>
        <name>heme</name>
        <dbReference type="ChEBI" id="CHEBI:30413"/>
    </ligand>
    <ligandPart>
        <name>Fe</name>
        <dbReference type="ChEBI" id="CHEBI:18248"/>
    </ligandPart>
</feature>
<protein>
    <recommendedName>
        <fullName evidence="31">Cytochrome P450 1A</fullName>
        <ecNumber evidence="31">1.14.14.1</ecNumber>
    </recommendedName>
</protein>
<evidence type="ECO:0000256" key="4">
    <source>
        <dbReference type="ARBA" id="ARBA00001867"/>
    </source>
</evidence>
<dbReference type="InterPro" id="IPR017972">
    <property type="entry name" value="Cyt_P450_CS"/>
</dbReference>
<feature type="transmembrane region" description="Helical" evidence="32">
    <location>
        <begin position="12"/>
        <end position="34"/>
    </location>
</feature>
<comment type="catalytic activity">
    <reaction evidence="20">
        <text>estrone + reduced [NADPH--hemoprotein reductase] + O2 = 2-hydroxyestrone + oxidized [NADPH--hemoprotein reductase] + H2O + H(+)</text>
        <dbReference type="Rhea" id="RHEA:47208"/>
        <dbReference type="Rhea" id="RHEA-COMP:11964"/>
        <dbReference type="Rhea" id="RHEA-COMP:11965"/>
        <dbReference type="ChEBI" id="CHEBI:1156"/>
        <dbReference type="ChEBI" id="CHEBI:15377"/>
        <dbReference type="ChEBI" id="CHEBI:15378"/>
        <dbReference type="ChEBI" id="CHEBI:15379"/>
        <dbReference type="ChEBI" id="CHEBI:17263"/>
        <dbReference type="ChEBI" id="CHEBI:57618"/>
        <dbReference type="ChEBI" id="CHEBI:58210"/>
    </reaction>
    <physiologicalReaction direction="left-to-right" evidence="20">
        <dbReference type="Rhea" id="RHEA:47209"/>
    </physiologicalReaction>
</comment>
<evidence type="ECO:0000256" key="18">
    <source>
        <dbReference type="ARBA" id="ARBA00023239"/>
    </source>
</evidence>
<comment type="catalytic activity">
    <reaction evidence="28">
        <text>(5Z,8Z,11Z,14Z)-eicosatetraenoate + reduced [NADPH--hemoprotein reductase] + O2 = (14R,15S)-epoxy-(5Z,8Z,11Z)-eicosatrienoate + oxidized [NADPH--hemoprotein reductase] + H2O + H(+)</text>
        <dbReference type="Rhea" id="RHEA:49860"/>
        <dbReference type="Rhea" id="RHEA-COMP:11964"/>
        <dbReference type="Rhea" id="RHEA-COMP:11965"/>
        <dbReference type="ChEBI" id="CHEBI:15377"/>
        <dbReference type="ChEBI" id="CHEBI:15378"/>
        <dbReference type="ChEBI" id="CHEBI:15379"/>
        <dbReference type="ChEBI" id="CHEBI:32395"/>
        <dbReference type="ChEBI" id="CHEBI:57618"/>
        <dbReference type="ChEBI" id="CHEBI:58210"/>
        <dbReference type="ChEBI" id="CHEBI:131965"/>
    </reaction>
    <physiologicalReaction direction="left-to-right" evidence="28">
        <dbReference type="Rhea" id="RHEA:49861"/>
    </physiologicalReaction>
</comment>
<dbReference type="PRINTS" id="PR00463">
    <property type="entry name" value="EP450I"/>
</dbReference>
<dbReference type="PRINTS" id="PR01683">
    <property type="entry name" value="EP450ICYP1A"/>
</dbReference>
<dbReference type="InterPro" id="IPR002401">
    <property type="entry name" value="Cyt_P450_E_grp-I"/>
</dbReference>
<evidence type="ECO:0000256" key="26">
    <source>
        <dbReference type="ARBA" id="ARBA00049206"/>
    </source>
</evidence>
<comment type="catalytic activity">
    <reaction evidence="1">
        <text>(13S)-hydroperoxy-(9Z,11E)-octadecadienoate = 13-oxo-(9Z,11E)-octadecadienoate + H2O</text>
        <dbReference type="Rhea" id="RHEA:48716"/>
        <dbReference type="ChEBI" id="CHEBI:15377"/>
        <dbReference type="ChEBI" id="CHEBI:57466"/>
        <dbReference type="ChEBI" id="CHEBI:90781"/>
    </reaction>
    <physiologicalReaction direction="left-to-right" evidence="1">
        <dbReference type="Rhea" id="RHEA:48717"/>
    </physiologicalReaction>
</comment>
<comment type="catalytic activity">
    <reaction evidence="26">
        <text>(5Z,8Z,11Z,14Z)-eicosatetraenoate + reduced [NADPH--hemoprotein reductase] + O2 = 19-hydroxy-(5Z,8Z,11Z,14Z)-eicosatetraenoate + oxidized [NADPH--hemoprotein reductase] + H2O + H(+)</text>
        <dbReference type="Rhea" id="RHEA:39759"/>
        <dbReference type="Rhea" id="RHEA-COMP:11964"/>
        <dbReference type="Rhea" id="RHEA-COMP:11965"/>
        <dbReference type="ChEBI" id="CHEBI:15377"/>
        <dbReference type="ChEBI" id="CHEBI:15378"/>
        <dbReference type="ChEBI" id="CHEBI:15379"/>
        <dbReference type="ChEBI" id="CHEBI:32395"/>
        <dbReference type="ChEBI" id="CHEBI:57618"/>
        <dbReference type="ChEBI" id="CHEBI:58210"/>
        <dbReference type="ChEBI" id="CHEBI:76627"/>
    </reaction>
    <physiologicalReaction direction="left-to-right" evidence="26">
        <dbReference type="Rhea" id="RHEA:39760"/>
    </physiologicalReaction>
</comment>
<evidence type="ECO:0000256" key="22">
    <source>
        <dbReference type="ARBA" id="ARBA00048214"/>
    </source>
</evidence>
<evidence type="ECO:0000256" key="25">
    <source>
        <dbReference type="ARBA" id="ARBA00049064"/>
    </source>
</evidence>
<evidence type="ECO:0000256" key="17">
    <source>
        <dbReference type="ARBA" id="ARBA00023136"/>
    </source>
</evidence>
<evidence type="ECO:0000256" key="20">
    <source>
        <dbReference type="ARBA" id="ARBA00047620"/>
    </source>
</evidence>
<evidence type="ECO:0000256" key="2">
    <source>
        <dbReference type="ARBA" id="ARBA00001143"/>
    </source>
</evidence>
<dbReference type="PRINTS" id="PR00385">
    <property type="entry name" value="P450"/>
</dbReference>
<keyword evidence="16" id="KW-0443">Lipid metabolism</keyword>
<dbReference type="InterPro" id="IPR036396">
    <property type="entry name" value="Cyt_P450_sf"/>
</dbReference>
<comment type="function">
    <text evidence="31">Cytochromes P450 are a group of heme-thiolate monooxygenases. They oxidize a variety of structurally unrelated compounds, including steroids, fatty acids, and xenobiotics.</text>
</comment>
<dbReference type="GO" id="GO:0020037">
    <property type="term" value="F:heme binding"/>
    <property type="evidence" value="ECO:0007669"/>
    <property type="project" value="UniProtKB-UniRule"/>
</dbReference>
<evidence type="ECO:0000256" key="8">
    <source>
        <dbReference type="ARBA" id="ARBA00010617"/>
    </source>
</evidence>
<comment type="similarity">
    <text evidence="8 30">Belongs to the cytochrome P450 family.</text>
</comment>
<dbReference type="GO" id="GO:0042448">
    <property type="term" value="P:progesterone metabolic process"/>
    <property type="evidence" value="ECO:0007669"/>
    <property type="project" value="TreeGrafter"/>
</dbReference>
<evidence type="ECO:0000256" key="21">
    <source>
        <dbReference type="ARBA" id="ARBA00048199"/>
    </source>
</evidence>
<dbReference type="GO" id="GO:0042446">
    <property type="term" value="P:hormone biosynthetic process"/>
    <property type="evidence" value="ECO:0007669"/>
    <property type="project" value="TreeGrafter"/>
</dbReference>
<evidence type="ECO:0000256" key="9">
    <source>
        <dbReference type="ARBA" id="ARBA00022617"/>
    </source>
</evidence>
<dbReference type="AlphaFoldDB" id="A0A8D2CXD7"/>
<comment type="catalytic activity">
    <reaction evidence="23">
        <text>estrone + reduced [NADPH--hemoprotein reductase] + O2 = 4-hydroxyestrone + oxidized [NADPH--hemoprotein reductase] + H2O + H(+)</text>
        <dbReference type="Rhea" id="RHEA:47292"/>
        <dbReference type="Rhea" id="RHEA-COMP:11964"/>
        <dbReference type="Rhea" id="RHEA-COMP:11965"/>
        <dbReference type="ChEBI" id="CHEBI:15377"/>
        <dbReference type="ChEBI" id="CHEBI:15378"/>
        <dbReference type="ChEBI" id="CHEBI:15379"/>
        <dbReference type="ChEBI" id="CHEBI:17263"/>
        <dbReference type="ChEBI" id="CHEBI:57618"/>
        <dbReference type="ChEBI" id="CHEBI:58210"/>
        <dbReference type="ChEBI" id="CHEBI:87602"/>
    </reaction>
    <physiologicalReaction direction="left-to-right" evidence="23">
        <dbReference type="Rhea" id="RHEA:47293"/>
    </physiologicalReaction>
</comment>
<comment type="pathway">
    <text evidence="7">Lipid metabolism.</text>
</comment>
<comment type="catalytic activity">
    <reaction evidence="3">
        <text>(12S)-hydroperoxy-(5Z,8Z,10E,14Z)-eicosatetraenoate = 12-oxo-(5Z,8Z,10E,14Z)-eicosatetraenoate + H2O</text>
        <dbReference type="Rhea" id="RHEA:37947"/>
        <dbReference type="ChEBI" id="CHEBI:15377"/>
        <dbReference type="ChEBI" id="CHEBI:57444"/>
        <dbReference type="ChEBI" id="CHEBI:75231"/>
        <dbReference type="EC" id="4.2.1.152"/>
    </reaction>
    <physiologicalReaction direction="left-to-right" evidence="3">
        <dbReference type="Rhea" id="RHEA:37948"/>
    </physiologicalReaction>
</comment>
<evidence type="ECO:0000256" key="1">
    <source>
        <dbReference type="ARBA" id="ARBA00000408"/>
    </source>
</evidence>
<evidence type="ECO:0000256" key="29">
    <source>
        <dbReference type="PIRSR" id="PIRSR602401-1"/>
    </source>
</evidence>
<name>A0A8D2CXD7_SCIVU</name>
<keyword evidence="15 30" id="KW-0503">Monooxygenase</keyword>
<evidence type="ECO:0000256" key="3">
    <source>
        <dbReference type="ARBA" id="ARBA00001395"/>
    </source>
</evidence>
<evidence type="ECO:0000256" key="27">
    <source>
        <dbReference type="ARBA" id="ARBA00049225"/>
    </source>
</evidence>
<evidence type="ECO:0000256" key="32">
    <source>
        <dbReference type="SAM" id="Phobius"/>
    </source>
</evidence>
<evidence type="ECO:0000256" key="15">
    <source>
        <dbReference type="ARBA" id="ARBA00023033"/>
    </source>
</evidence>
<reference evidence="33" key="2">
    <citation type="submission" date="2025-09" db="UniProtKB">
        <authorList>
            <consortium name="Ensembl"/>
        </authorList>
    </citation>
    <scope>IDENTIFICATION</scope>
</reference>
<comment type="subcellular location">
    <subcellularLocation>
        <location evidence="31">Endoplasmic reticulum membrane</location>
        <topology evidence="31">Peripheral membrane protein</topology>
    </subcellularLocation>
    <subcellularLocation>
        <location evidence="31">Microsome membrane</location>
        <topology evidence="31">Peripheral membrane protein</topology>
    </subcellularLocation>
</comment>
<evidence type="ECO:0000256" key="23">
    <source>
        <dbReference type="ARBA" id="ARBA00048474"/>
    </source>
</evidence>
<comment type="catalytic activity">
    <reaction evidence="27">
        <text>all-trans-retinol + reduced [NADPH--hemoprotein reductase] + O2 = all-trans-retinal + oxidized [NADPH--hemoprotein reductase] + 2 H2O + H(+)</text>
        <dbReference type="Rhea" id="RHEA:42092"/>
        <dbReference type="Rhea" id="RHEA-COMP:11964"/>
        <dbReference type="Rhea" id="RHEA-COMP:11965"/>
        <dbReference type="ChEBI" id="CHEBI:15377"/>
        <dbReference type="ChEBI" id="CHEBI:15378"/>
        <dbReference type="ChEBI" id="CHEBI:15379"/>
        <dbReference type="ChEBI" id="CHEBI:17336"/>
        <dbReference type="ChEBI" id="CHEBI:17898"/>
        <dbReference type="ChEBI" id="CHEBI:57618"/>
        <dbReference type="ChEBI" id="CHEBI:58210"/>
    </reaction>
    <physiologicalReaction direction="left-to-right" evidence="27">
        <dbReference type="Rhea" id="RHEA:42093"/>
    </physiologicalReaction>
</comment>
<evidence type="ECO:0000256" key="28">
    <source>
        <dbReference type="ARBA" id="ARBA00049384"/>
    </source>
</evidence>
<proteinExistence type="inferred from homology"/>
<evidence type="ECO:0000313" key="34">
    <source>
        <dbReference type="Proteomes" id="UP000694564"/>
    </source>
</evidence>
<sequence length="516" mass="59364">MEIIVQFLKSAAECHFISTIAILVCFMILQLLLYRCKTSHFKNPPGPWRLPIIGNLLTIMHDPHLALTSLKQKYGNVMQIHIGTVPVVVLSGFETIYQALVVQGDDFKARPDFYSFRFIGNGKSLTFGKDCGDVWYERKRMAQRALKSFSTSSNPMSLSSCYLETYVTREAELLIDKFIDLMKTAGHFDPYRYIMLSVTNVICAVCFGRTYDYNDKELTELLELNSEFGKVTGSGYPADFIPILRFLPSRTFTNFKNLIFRFTKFIQLIIHDHNQNHEMGNIRDITDKLIAECRMRSQSEYKHKALSNDDITSIVLDIFGAGFDTVSKALSWSLMYLVSNPTIQQKIHAELDAVVGQNRLPKFSDRAQLPYMNAFILEMLRHSSFVPFTIPHSTTRDTNLYGFDIPKGRCVFINQWQVNHDPDLWRDPFIFRPERFITTCGKIDRNLSDKVILFGMGQRKCIGETIGRLEIFLFLAILLQKLEFSVSADVTVDMTPIYGLTMKHRRCDHFKVCARV</sequence>
<dbReference type="InterPro" id="IPR001128">
    <property type="entry name" value="Cyt_P450"/>
</dbReference>
<dbReference type="Gene3D" id="1.10.630.10">
    <property type="entry name" value="Cytochrome P450"/>
    <property type="match status" value="1"/>
</dbReference>
<organism evidence="33 34">
    <name type="scientific">Sciurus vulgaris</name>
    <name type="common">Eurasian red squirrel</name>
    <dbReference type="NCBI Taxonomy" id="55149"/>
    <lineage>
        <taxon>Eukaryota</taxon>
        <taxon>Metazoa</taxon>
        <taxon>Chordata</taxon>
        <taxon>Craniata</taxon>
        <taxon>Vertebrata</taxon>
        <taxon>Euteleostomi</taxon>
        <taxon>Mammalia</taxon>
        <taxon>Eutheria</taxon>
        <taxon>Euarchontoglires</taxon>
        <taxon>Glires</taxon>
        <taxon>Rodentia</taxon>
        <taxon>Sciuromorpha</taxon>
        <taxon>Sciuridae</taxon>
        <taxon>Sciurinae</taxon>
        <taxon>Sciurini</taxon>
        <taxon>Sciurus</taxon>
    </lineage>
</organism>
<comment type="cofactor">
    <cofactor evidence="5 29 31">
        <name>heme</name>
        <dbReference type="ChEBI" id="CHEBI:30413"/>
    </cofactor>
</comment>
<dbReference type="Proteomes" id="UP000694564">
    <property type="component" value="Unassembled WGS sequence"/>
</dbReference>
<evidence type="ECO:0000256" key="13">
    <source>
        <dbReference type="ARBA" id="ARBA00023002"/>
    </source>
</evidence>
<keyword evidence="17 32" id="KW-0472">Membrane</keyword>
<dbReference type="PROSITE" id="PS00086">
    <property type="entry name" value="CYTOCHROME_P450"/>
    <property type="match status" value="1"/>
</dbReference>
<dbReference type="OrthoDB" id="1055148at2759"/>
<dbReference type="GO" id="GO:0005506">
    <property type="term" value="F:iron ion binding"/>
    <property type="evidence" value="ECO:0007669"/>
    <property type="project" value="UniProtKB-UniRule"/>
</dbReference>
<evidence type="ECO:0000256" key="14">
    <source>
        <dbReference type="ARBA" id="ARBA00023004"/>
    </source>
</evidence>
<keyword evidence="34" id="KW-1185">Reference proteome</keyword>
<reference evidence="33" key="1">
    <citation type="submission" date="2025-08" db="UniProtKB">
        <authorList>
            <consortium name="Ensembl"/>
        </authorList>
    </citation>
    <scope>IDENTIFICATION</scope>
</reference>
<evidence type="ECO:0000256" key="19">
    <source>
        <dbReference type="ARBA" id="ARBA00047357"/>
    </source>
</evidence>
<dbReference type="UniPathway" id="UPA00912"/>
<comment type="catalytic activity">
    <reaction evidence="25">
        <text>(4Z,7Z,10Z,13Z,16Z,19Z)-docosahexaenoate + reduced [NADPH--hemoprotein reductase] + O2 = (19R,20S)-epoxy-(4Z,7Z,10Z,13Z,16Z)-docosapentaenoate + oxidized [NADPH--hemoprotein reductase] + H2O + H(+)</text>
        <dbReference type="Rhea" id="RHEA:52120"/>
        <dbReference type="Rhea" id="RHEA-COMP:11964"/>
        <dbReference type="Rhea" id="RHEA-COMP:11965"/>
        <dbReference type="ChEBI" id="CHEBI:15377"/>
        <dbReference type="ChEBI" id="CHEBI:15378"/>
        <dbReference type="ChEBI" id="CHEBI:15379"/>
        <dbReference type="ChEBI" id="CHEBI:57618"/>
        <dbReference type="ChEBI" id="CHEBI:58210"/>
        <dbReference type="ChEBI" id="CHEBI:77016"/>
        <dbReference type="ChEBI" id="CHEBI:136410"/>
    </reaction>
    <physiologicalReaction direction="left-to-right" evidence="25">
        <dbReference type="Rhea" id="RHEA:52121"/>
    </physiologicalReaction>
</comment>
<keyword evidence="32" id="KW-1133">Transmembrane helix</keyword>
<dbReference type="GO" id="GO:0004508">
    <property type="term" value="F:steroid 17-alpha-monooxygenase activity"/>
    <property type="evidence" value="ECO:0007669"/>
    <property type="project" value="TreeGrafter"/>
</dbReference>
<evidence type="ECO:0000256" key="24">
    <source>
        <dbReference type="ARBA" id="ARBA00048519"/>
    </source>
</evidence>
<comment type="catalytic activity">
    <reaction evidence="4">
        <text>(5S)-hydroperoxy-(6E,8Z,11Z,14Z)-eicosatetraenoate = 5-oxo-(6E,8Z,11Z,14Z)-eicosatetraenoate + H2O</text>
        <dbReference type="Rhea" id="RHEA:48632"/>
        <dbReference type="ChEBI" id="CHEBI:15377"/>
        <dbReference type="ChEBI" id="CHEBI:57450"/>
        <dbReference type="ChEBI" id="CHEBI:65342"/>
    </reaction>
    <physiologicalReaction direction="left-to-right" evidence="4">
        <dbReference type="Rhea" id="RHEA:48633"/>
    </physiologicalReaction>
</comment>
<evidence type="ECO:0000256" key="7">
    <source>
        <dbReference type="ARBA" id="ARBA00005189"/>
    </source>
</evidence>
<evidence type="ECO:0000256" key="12">
    <source>
        <dbReference type="ARBA" id="ARBA00022848"/>
    </source>
</evidence>
<evidence type="ECO:0000256" key="30">
    <source>
        <dbReference type="RuleBase" id="RU000461"/>
    </source>
</evidence>
<comment type="catalytic activity">
    <reaction evidence="21">
        <text>all-trans-retinal + reduced [NADPH--hemoprotein reductase] + O2 = all-trans-retinoate + oxidized [NADPH--hemoprotein reductase] + H2O + 2 H(+)</text>
        <dbReference type="Rhea" id="RHEA:42088"/>
        <dbReference type="Rhea" id="RHEA-COMP:11964"/>
        <dbReference type="Rhea" id="RHEA-COMP:11965"/>
        <dbReference type="ChEBI" id="CHEBI:15377"/>
        <dbReference type="ChEBI" id="CHEBI:15378"/>
        <dbReference type="ChEBI" id="CHEBI:15379"/>
        <dbReference type="ChEBI" id="CHEBI:17898"/>
        <dbReference type="ChEBI" id="CHEBI:35291"/>
        <dbReference type="ChEBI" id="CHEBI:57618"/>
        <dbReference type="ChEBI" id="CHEBI:58210"/>
    </reaction>
    <physiologicalReaction direction="left-to-right" evidence="21">
        <dbReference type="Rhea" id="RHEA:42089"/>
    </physiologicalReaction>
</comment>
<keyword evidence="32" id="KW-0812">Transmembrane</keyword>
<comment type="pathway">
    <text evidence="6">Cofactor metabolism; retinol metabolism.</text>
</comment>
<keyword evidence="11 31" id="KW-0256">Endoplasmic reticulum</keyword>
<dbReference type="FunFam" id="1.10.630.10:FF:000002">
    <property type="entry name" value="Cytochrome P450 1A1"/>
    <property type="match status" value="1"/>
</dbReference>
<keyword evidence="13 30" id="KW-0560">Oxidoreductase</keyword>
<evidence type="ECO:0000256" key="16">
    <source>
        <dbReference type="ARBA" id="ARBA00023098"/>
    </source>
</evidence>
<dbReference type="SUPFAM" id="SSF48264">
    <property type="entry name" value="Cytochrome P450"/>
    <property type="match status" value="1"/>
</dbReference>
<dbReference type="GO" id="GO:0005789">
    <property type="term" value="C:endoplasmic reticulum membrane"/>
    <property type="evidence" value="ECO:0007669"/>
    <property type="project" value="UniProtKB-SubCell"/>
</dbReference>
<keyword evidence="12 31" id="KW-0492">Microsome</keyword>
<evidence type="ECO:0000313" key="33">
    <source>
        <dbReference type="Ensembl" id="ENSSVLP00005016425.1"/>
    </source>
</evidence>
<dbReference type="Ensembl" id="ENSSVLT00005018244.1">
    <property type="protein sequence ID" value="ENSSVLP00005016425.1"/>
    <property type="gene ID" value="ENSSVLG00005012875.1"/>
</dbReference>
<dbReference type="EC" id="1.14.14.1" evidence="31"/>
<dbReference type="PANTHER" id="PTHR24289:SF21">
    <property type="entry name" value="CYTOCHROME P450 1A"/>
    <property type="match status" value="1"/>
</dbReference>
<comment type="catalytic activity">
    <reaction evidence="24">
        <text>(5Z,8Z,11Z,14Z,17Z)-eicosapentaenoate + reduced [NADPH--hemoprotein reductase] + O2 = (17R,18S)-epoxy-(5Z,8Z,11Z,14Z)-eicosatetraenoate + oxidized [NADPH--hemoprotein reductase] + H2O + H(+)</text>
        <dbReference type="Rhea" id="RHEA:39779"/>
        <dbReference type="Rhea" id="RHEA-COMP:11964"/>
        <dbReference type="Rhea" id="RHEA-COMP:11965"/>
        <dbReference type="ChEBI" id="CHEBI:15377"/>
        <dbReference type="ChEBI" id="CHEBI:15378"/>
        <dbReference type="ChEBI" id="CHEBI:15379"/>
        <dbReference type="ChEBI" id="CHEBI:57618"/>
        <dbReference type="ChEBI" id="CHEBI:58210"/>
        <dbReference type="ChEBI" id="CHEBI:58562"/>
        <dbReference type="ChEBI" id="CHEBI:76634"/>
    </reaction>
    <physiologicalReaction direction="left-to-right" evidence="24">
        <dbReference type="Rhea" id="RHEA:39780"/>
    </physiologicalReaction>
</comment>
<keyword evidence="9 29" id="KW-0349">Heme</keyword>
<dbReference type="GeneTree" id="ENSGT00950000183037"/>